<keyword evidence="2" id="KW-1185">Reference proteome</keyword>
<evidence type="ECO:0000313" key="2">
    <source>
        <dbReference type="Proteomes" id="UP001575652"/>
    </source>
</evidence>
<protein>
    <submittedName>
        <fullName evidence="1">Uncharacterized protein</fullName>
    </submittedName>
</protein>
<gene>
    <name evidence="1" type="ORF">ACETWP_08845</name>
</gene>
<evidence type="ECO:0000313" key="1">
    <source>
        <dbReference type="EMBL" id="MFB0834693.1"/>
    </source>
</evidence>
<reference evidence="1 2" key="1">
    <citation type="submission" date="2024-09" db="EMBL/GenBank/DDBJ databases">
        <authorList>
            <person name="Salinas-Garcia M.A."/>
            <person name="Prieme A."/>
        </authorList>
    </citation>
    <scope>NUCLEOTIDE SEQUENCE [LARGE SCALE GENOMIC DNA]</scope>
    <source>
        <strain evidence="1 2">DSM 21081</strain>
    </source>
</reference>
<dbReference type="Proteomes" id="UP001575652">
    <property type="component" value="Unassembled WGS sequence"/>
</dbReference>
<proteinExistence type="predicted"/>
<comment type="caution">
    <text evidence="1">The sequence shown here is derived from an EMBL/GenBank/DDBJ whole genome shotgun (WGS) entry which is preliminary data.</text>
</comment>
<dbReference type="EMBL" id="JBHDLJ010000006">
    <property type="protein sequence ID" value="MFB0834693.1"/>
    <property type="molecule type" value="Genomic_DNA"/>
</dbReference>
<dbReference type="RefSeq" id="WP_373971868.1">
    <property type="nucleotide sequence ID" value="NZ_JBHDLJ010000006.1"/>
</dbReference>
<name>A0ABV4UM22_9MICC</name>
<sequence>MGGGGTPASPAQRFPLSAFQVPSQVFRFCLGSDLADILRDAEVIFISGDHLEIADTGVDLAVASRLGTLLAGRVRFHG</sequence>
<accession>A0ABV4UM22</accession>
<organism evidence="1 2">
    <name type="scientific">Arthrobacter halodurans</name>
    <dbReference type="NCBI Taxonomy" id="516699"/>
    <lineage>
        <taxon>Bacteria</taxon>
        <taxon>Bacillati</taxon>
        <taxon>Actinomycetota</taxon>
        <taxon>Actinomycetes</taxon>
        <taxon>Micrococcales</taxon>
        <taxon>Micrococcaceae</taxon>
        <taxon>Arthrobacter</taxon>
    </lineage>
</organism>